<accession>A0A0F9A3E1</accession>
<reference evidence="1" key="1">
    <citation type="journal article" date="2015" name="Nature">
        <title>Complex archaea that bridge the gap between prokaryotes and eukaryotes.</title>
        <authorList>
            <person name="Spang A."/>
            <person name="Saw J.H."/>
            <person name="Jorgensen S.L."/>
            <person name="Zaremba-Niedzwiedzka K."/>
            <person name="Martijn J."/>
            <person name="Lind A.E."/>
            <person name="van Eijk R."/>
            <person name="Schleper C."/>
            <person name="Guy L."/>
            <person name="Ettema T.J."/>
        </authorList>
    </citation>
    <scope>NUCLEOTIDE SEQUENCE</scope>
</reference>
<comment type="caution">
    <text evidence="1">The sequence shown here is derived from an EMBL/GenBank/DDBJ whole genome shotgun (WGS) entry which is preliminary data.</text>
</comment>
<dbReference type="EMBL" id="LAZR01048120">
    <property type="protein sequence ID" value="KKK92655.1"/>
    <property type="molecule type" value="Genomic_DNA"/>
</dbReference>
<organism evidence="1">
    <name type="scientific">marine sediment metagenome</name>
    <dbReference type="NCBI Taxonomy" id="412755"/>
    <lineage>
        <taxon>unclassified sequences</taxon>
        <taxon>metagenomes</taxon>
        <taxon>ecological metagenomes</taxon>
    </lineage>
</organism>
<sequence>TVTTDKIKAVQKKTRTKNVTAAVESMSDEMLLKLAAMRGLKGAAK</sequence>
<evidence type="ECO:0000313" key="1">
    <source>
        <dbReference type="EMBL" id="KKK92655.1"/>
    </source>
</evidence>
<dbReference type="AlphaFoldDB" id="A0A0F9A3E1"/>
<feature type="non-terminal residue" evidence="1">
    <location>
        <position position="1"/>
    </location>
</feature>
<gene>
    <name evidence="1" type="ORF">LCGC14_2700730</name>
</gene>
<name>A0A0F9A3E1_9ZZZZ</name>
<protein>
    <submittedName>
        <fullName evidence="1">Uncharacterized protein</fullName>
    </submittedName>
</protein>
<proteinExistence type="predicted"/>